<reference evidence="2" key="1">
    <citation type="submission" date="2020-09" db="EMBL/GenBank/DDBJ databases">
        <authorList>
            <person name="Kikuchi T."/>
        </authorList>
    </citation>
    <scope>NUCLEOTIDE SEQUENCE</scope>
    <source>
        <strain evidence="2">SH1</strain>
    </source>
</reference>
<gene>
    <name evidence="2" type="ORF">BOKJ2_LOCUS14402</name>
</gene>
<proteinExistence type="predicted"/>
<evidence type="ECO:0000313" key="2">
    <source>
        <dbReference type="EMBL" id="CAD5230959.1"/>
    </source>
</evidence>
<dbReference type="Proteomes" id="UP000783686">
    <property type="component" value="Unassembled WGS sequence"/>
</dbReference>
<feature type="chain" id="PRO_5036221499" description="DUF4296 domain-containing protein" evidence="1">
    <location>
        <begin position="20"/>
        <end position="159"/>
    </location>
</feature>
<dbReference type="EMBL" id="CAJFCW020000006">
    <property type="protein sequence ID" value="CAG9128219.1"/>
    <property type="molecule type" value="Genomic_DNA"/>
</dbReference>
<dbReference type="AlphaFoldDB" id="A0A811LRJ0"/>
<evidence type="ECO:0000256" key="1">
    <source>
        <dbReference type="SAM" id="SignalP"/>
    </source>
</evidence>
<dbReference type="Proteomes" id="UP000614601">
    <property type="component" value="Unassembled WGS sequence"/>
</dbReference>
<feature type="signal peptide" evidence="1">
    <location>
        <begin position="1"/>
        <end position="19"/>
    </location>
</feature>
<keyword evidence="1" id="KW-0732">Signal</keyword>
<evidence type="ECO:0000313" key="3">
    <source>
        <dbReference type="Proteomes" id="UP000614601"/>
    </source>
</evidence>
<evidence type="ECO:0008006" key="4">
    <source>
        <dbReference type="Google" id="ProtNLM"/>
    </source>
</evidence>
<protein>
    <recommendedName>
        <fullName evidence="4">DUF4296 domain-containing protein</fullName>
    </recommendedName>
</protein>
<comment type="caution">
    <text evidence="2">The sequence shown here is derived from an EMBL/GenBank/DDBJ whole genome shotgun (WGS) entry which is preliminary data.</text>
</comment>
<keyword evidence="3" id="KW-1185">Reference proteome</keyword>
<accession>A0A811LRJ0</accession>
<dbReference type="EMBL" id="CAJFDH010000006">
    <property type="protein sequence ID" value="CAD5230959.1"/>
    <property type="molecule type" value="Genomic_DNA"/>
</dbReference>
<sequence>MAMVRYSILAAIVLVGVDGCRLDPNLLVDDYFTHLENASMELNVPDLYEQLISASVEFNTSTDPTELGELMFHNWYMFEKVYRSALDKGGLDSNLIDFAVTEARLYCLVRSAQPQDKIDKKQKDLSISYKILNEDERAVVEKALPNASELVSSSENWRK</sequence>
<organism evidence="2 3">
    <name type="scientific">Bursaphelenchus okinawaensis</name>
    <dbReference type="NCBI Taxonomy" id="465554"/>
    <lineage>
        <taxon>Eukaryota</taxon>
        <taxon>Metazoa</taxon>
        <taxon>Ecdysozoa</taxon>
        <taxon>Nematoda</taxon>
        <taxon>Chromadorea</taxon>
        <taxon>Rhabditida</taxon>
        <taxon>Tylenchina</taxon>
        <taxon>Tylenchomorpha</taxon>
        <taxon>Aphelenchoidea</taxon>
        <taxon>Aphelenchoididae</taxon>
        <taxon>Bursaphelenchus</taxon>
    </lineage>
</organism>
<dbReference type="OrthoDB" id="10336677at2759"/>
<name>A0A811LRJ0_9BILA</name>